<feature type="compositionally biased region" description="Polar residues" evidence="5">
    <location>
        <begin position="741"/>
        <end position="751"/>
    </location>
</feature>
<feature type="repeat" description="TPR" evidence="3">
    <location>
        <begin position="980"/>
        <end position="1013"/>
    </location>
</feature>
<comment type="similarity">
    <text evidence="2">Belongs to the YPP1 family.</text>
</comment>
<protein>
    <submittedName>
        <fullName evidence="6">Tetratricopeptide-like helical</fullName>
    </submittedName>
</protein>
<dbReference type="SUPFAM" id="SSF48452">
    <property type="entry name" value="TPR-like"/>
    <property type="match status" value="1"/>
</dbReference>
<feature type="region of interest" description="Disordered" evidence="5">
    <location>
        <begin position="1039"/>
        <end position="1097"/>
    </location>
</feature>
<dbReference type="InterPro" id="IPR011990">
    <property type="entry name" value="TPR-like_helical_dom_sf"/>
</dbReference>
<keyword evidence="3" id="KW-0802">TPR repeat</keyword>
<comment type="caution">
    <text evidence="6">The sequence shown here is derived from an EMBL/GenBank/DDBJ whole genome shotgun (WGS) entry which is preliminary data.</text>
</comment>
<dbReference type="PANTHER" id="PTHR23083:SF464">
    <property type="entry name" value="TETRATRICOPEPTIDE REPEAT DOMAIN 7, ISOFORM A"/>
    <property type="match status" value="1"/>
</dbReference>
<dbReference type="PANTHER" id="PTHR23083">
    <property type="entry name" value="TETRATRICOPEPTIDE REPEAT PROTEIN, TPR"/>
    <property type="match status" value="1"/>
</dbReference>
<reference evidence="6 7" key="1">
    <citation type="journal article" date="2020" name="G3 (Bethesda)">
        <title>Genetic Underpinnings of Host Manipulation by Ophiocordyceps as Revealed by Comparative Transcriptomics.</title>
        <authorList>
            <person name="Will I."/>
            <person name="Das B."/>
            <person name="Trinh T."/>
            <person name="Brachmann A."/>
            <person name="Ohm R.A."/>
            <person name="de Bekker C."/>
        </authorList>
    </citation>
    <scope>NUCLEOTIDE SEQUENCE [LARGE SCALE GENOMIC DNA]</scope>
    <source>
        <strain evidence="6 7">EC05</strain>
    </source>
</reference>
<evidence type="ECO:0000256" key="5">
    <source>
        <dbReference type="SAM" id="MobiDB-lite"/>
    </source>
</evidence>
<evidence type="ECO:0000313" key="7">
    <source>
        <dbReference type="Proteomes" id="UP000562929"/>
    </source>
</evidence>
<keyword evidence="7" id="KW-1185">Reference proteome</keyword>
<feature type="coiled-coil region" evidence="4">
    <location>
        <begin position="936"/>
        <end position="963"/>
    </location>
</feature>
<feature type="compositionally biased region" description="Low complexity" evidence="5">
    <location>
        <begin position="753"/>
        <end position="769"/>
    </location>
</feature>
<dbReference type="Proteomes" id="UP000562929">
    <property type="component" value="Unassembled WGS sequence"/>
</dbReference>
<keyword evidence="4" id="KW-0175">Coiled coil</keyword>
<feature type="region of interest" description="Disordered" evidence="5">
    <location>
        <begin position="703"/>
        <end position="835"/>
    </location>
</feature>
<dbReference type="InterPro" id="IPR051722">
    <property type="entry name" value="Endocytosis_PI4K-reg_protein"/>
</dbReference>
<dbReference type="AlphaFoldDB" id="A0A8H4VAP9"/>
<feature type="compositionally biased region" description="Basic and acidic residues" evidence="5">
    <location>
        <begin position="628"/>
        <end position="638"/>
    </location>
</feature>
<accession>A0A8H4VAP9</accession>
<dbReference type="InterPro" id="IPR019734">
    <property type="entry name" value="TPR_rpt"/>
</dbReference>
<dbReference type="EMBL" id="JAACLJ010000009">
    <property type="protein sequence ID" value="KAF4580955.1"/>
    <property type="molecule type" value="Genomic_DNA"/>
</dbReference>
<feature type="compositionally biased region" description="Basic residues" evidence="5">
    <location>
        <begin position="809"/>
        <end position="819"/>
    </location>
</feature>
<comment type="function">
    <text evidence="1">Involved in endocytosis.</text>
</comment>
<evidence type="ECO:0000256" key="4">
    <source>
        <dbReference type="SAM" id="Coils"/>
    </source>
</evidence>
<evidence type="ECO:0000256" key="1">
    <source>
        <dbReference type="ARBA" id="ARBA00002550"/>
    </source>
</evidence>
<evidence type="ECO:0000313" key="6">
    <source>
        <dbReference type="EMBL" id="KAF4580955.1"/>
    </source>
</evidence>
<feature type="region of interest" description="Disordered" evidence="5">
    <location>
        <begin position="628"/>
        <end position="654"/>
    </location>
</feature>
<dbReference type="Gene3D" id="1.25.40.10">
    <property type="entry name" value="Tetratricopeptide repeat domain"/>
    <property type="match status" value="2"/>
</dbReference>
<gene>
    <name evidence="6" type="ORF">GQ602_007092</name>
</gene>
<organism evidence="6 7">
    <name type="scientific">Ophiocordyceps camponoti-floridani</name>
    <dbReference type="NCBI Taxonomy" id="2030778"/>
    <lineage>
        <taxon>Eukaryota</taxon>
        <taxon>Fungi</taxon>
        <taxon>Dikarya</taxon>
        <taxon>Ascomycota</taxon>
        <taxon>Pezizomycotina</taxon>
        <taxon>Sordariomycetes</taxon>
        <taxon>Hypocreomycetidae</taxon>
        <taxon>Hypocreales</taxon>
        <taxon>Ophiocordycipitaceae</taxon>
        <taxon>Ophiocordyceps</taxon>
    </lineage>
</organism>
<evidence type="ECO:0000256" key="3">
    <source>
        <dbReference type="PROSITE-ProRule" id="PRU00339"/>
    </source>
</evidence>
<evidence type="ECO:0000256" key="2">
    <source>
        <dbReference type="ARBA" id="ARBA00038251"/>
    </source>
</evidence>
<name>A0A8H4VAP9_9HYPO</name>
<sequence>MTTKADHYAELLENARCEGNWDLVPELVRKVRKHASSRTCLALAAETECAISNVTTSGTRPSAADTARDLDVSDRLPKLERAIRDEKSDSEDKFQAQVCVGWLNWVVGNYDVALQQLPNPRADDVKLDFSNLSSEWTHVCALKATYLRANCLNRNGKLVEALAAFESAAPVLKRVESGKGVRKQLRYWSELFLTEHCVRMAEAIESGQVSRQDASTLAPFRSWANFWDAMQAPVTGGLGFKGSVMRRQMWKDYYMALSHILQNDVAYEPGHVRNIPGDMRARAQLHAEIRYVEAAYQTLLLSETTFPRADEERTEVEDFVGQVMKNWSVLCGRGWREADLGPGGRGVVSQGVLELLYGAATKTYHSTAILRSLFLVHLSLAEFDLAFKAFDSYLEIIKKRKARVHKTGEADHSLDSDGTVLETMAQGVMALCRYGHQDAGEKARRVGADLEDWLSKLPQIKKVDNGHPSIAEDVAKVETQPPAAPQTVALAWQAIGLSHAHWSRLTSEAGSRLEIQSKAIRCLRRSLASEFGRSKDLRSFFGLALLLAERRELTAAIELTRSALMSKKSLDDGNSLLYGPYWQERSLVPLWHLLALLLSARQDYAMAFRACEGALEEFKDPTVLFGRAEPESGSEHVNGDGASTAGESRRGLVDDMDDSEKEGLLEIKMTQLALIELTEGPEVAVNASHELLTLFTRLFSNASGQTSSDSQSVPCLPPRTAGTLRTFRGSLFGSNKRDRSVPSTRQPSASIFSEKSAAAAPSRPSTSNSVRTAAKPAIQVTWDGDSQAEGSRSRQRSSSHGQRSESRRSSGKKRNRSGSRQRLESETSHHPTLVDGDVFFTPAQELDQMGAFTVKSSAPRLPPPLSRGKAVSVSSYFTQSSRPADHTELSTEVTHAWPHLLPLIGFSKEKEETQRRKTMMRIWLTVAGFYRRAGMMEECKAAVAEAQKLVEALEMESHRNEVEGQKKRWAERKSVDDLWGDVWAELGLLALAQGEPYIARSDFEQALSYCPDHAAATVGLSNLLIDVYCEKLLPSPTVAPLDKNESQARSKASGGDVAPATTSLPLGLGPATDGPGSRTETLGSSKEDGDGLPQPYKATRLPLVDRLAARDRAFTMLTGLTRLGSGWDDSDAWFALARAYEESGQLDKAKEACVSC</sequence>
<dbReference type="SMART" id="SM00028">
    <property type="entry name" value="TPR"/>
    <property type="match status" value="4"/>
</dbReference>
<feature type="compositionally biased region" description="Polar residues" evidence="5">
    <location>
        <begin position="703"/>
        <end position="713"/>
    </location>
</feature>
<dbReference type="Pfam" id="PF13181">
    <property type="entry name" value="TPR_8"/>
    <property type="match status" value="1"/>
</dbReference>
<dbReference type="PROSITE" id="PS50005">
    <property type="entry name" value="TPR"/>
    <property type="match status" value="1"/>
</dbReference>
<dbReference type="OrthoDB" id="29013at2759"/>
<proteinExistence type="inferred from homology"/>